<dbReference type="PRINTS" id="PR00834">
    <property type="entry name" value="PROTEASES2C"/>
</dbReference>
<evidence type="ECO:0000313" key="4">
    <source>
        <dbReference type="Proteomes" id="UP000886750"/>
    </source>
</evidence>
<accession>A0A9D1ZWC6</accession>
<name>A0A9D1ZWC6_9FIRM</name>
<organism evidence="3 4">
    <name type="scientific">Candidatus Borkfalkia excrementigallinarum</name>
    <dbReference type="NCBI Taxonomy" id="2838506"/>
    <lineage>
        <taxon>Bacteria</taxon>
        <taxon>Bacillati</taxon>
        <taxon>Bacillota</taxon>
        <taxon>Clostridia</taxon>
        <taxon>Christensenellales</taxon>
        <taxon>Christensenellaceae</taxon>
        <taxon>Candidatus Borkfalkia</taxon>
    </lineage>
</organism>
<evidence type="ECO:0000313" key="3">
    <source>
        <dbReference type="EMBL" id="HIY96673.1"/>
    </source>
</evidence>
<dbReference type="Proteomes" id="UP000886750">
    <property type="component" value="Unassembled WGS sequence"/>
</dbReference>
<dbReference type="Pfam" id="PF13365">
    <property type="entry name" value="Trypsin_2"/>
    <property type="match status" value="2"/>
</dbReference>
<protein>
    <submittedName>
        <fullName evidence="3">Trypsin-like peptidase domain-containing protein</fullName>
    </submittedName>
</protein>
<gene>
    <name evidence="3" type="ORF">H9729_03210</name>
</gene>
<keyword evidence="2" id="KW-0732">Signal</keyword>
<dbReference type="EMBL" id="DXCQ01000028">
    <property type="protein sequence ID" value="HIY96673.1"/>
    <property type="molecule type" value="Genomic_DNA"/>
</dbReference>
<dbReference type="PANTHER" id="PTHR43019:SF23">
    <property type="entry name" value="PROTEASE DO-LIKE 5, CHLOROPLASTIC"/>
    <property type="match status" value="1"/>
</dbReference>
<feature type="chain" id="PRO_5039511897" evidence="2">
    <location>
        <begin position="28"/>
        <end position="641"/>
    </location>
</feature>
<evidence type="ECO:0000256" key="2">
    <source>
        <dbReference type="SAM" id="SignalP"/>
    </source>
</evidence>
<dbReference type="InterPro" id="IPR009003">
    <property type="entry name" value="Peptidase_S1_PA"/>
</dbReference>
<dbReference type="InterPro" id="IPR043504">
    <property type="entry name" value="Peptidase_S1_PA_chymotrypsin"/>
</dbReference>
<dbReference type="GO" id="GO:0004252">
    <property type="term" value="F:serine-type endopeptidase activity"/>
    <property type="evidence" value="ECO:0007669"/>
    <property type="project" value="InterPro"/>
</dbReference>
<dbReference type="AlphaFoldDB" id="A0A9D1ZWC6"/>
<proteinExistence type="predicted"/>
<dbReference type="GO" id="GO:0006508">
    <property type="term" value="P:proteolysis"/>
    <property type="evidence" value="ECO:0007669"/>
    <property type="project" value="InterPro"/>
</dbReference>
<dbReference type="Gene3D" id="2.40.10.120">
    <property type="match status" value="2"/>
</dbReference>
<sequence length="641" mass="69108">MKKLLSALSVSIFSVLLIFNAAGCSTAQPEQIEEPNADFSGSNSDYVQSPDYEEQGQNGNSADYAALYEDTYRSVVTVSVTTDRISPKTGTGVLIESEEGYLLTSSSLFELTVGNHTFLETDCSIRLYDGQWCDATLQGFAAQQNFDNTTSSSYIDIKENISFESFDLANSDLALVKIDGVENGLFYDADGEQRTLPSAAQLADSDTLVYGEDCYTISTLAHEEDILSGVMNEGIITKPFNTHSSNFTTLTDTFFQREEEFFDGSFDYLIQTGVTINAGSEGAPLFNAEGKVVGMMNLRVSDTYIYSENDPYGISFATPSDTIYKLTTTAHVNIAFEDENAVRENCIANAGELGRYQENNEIALSLMNRYPDYFVVNSSAPIQFQTIEQNDAGNMAMQTAAAQLDKTVKILAYSSGGLSEGSGFLIDTSGYILTNLHVINSLAEQNQEKGELANATVKLADAVYCIFERGTTSDGKFVVIPMDIIAYNQRGDLAILKINNPVTHINNGGVNGGFAEACSFEQAIPAAGERVVAIGNALGYGVSVATGIVSVPEFESYYSLYGYNMIQTDCPINSGNSGGALFNSAGNVIGINTLGLAVDGYDNVSWAIPASFAVSFIEDVNQGNVSKNVAILMQNVHIDLV</sequence>
<evidence type="ECO:0000256" key="1">
    <source>
        <dbReference type="SAM" id="MobiDB-lite"/>
    </source>
</evidence>
<feature type="signal peptide" evidence="2">
    <location>
        <begin position="1"/>
        <end position="27"/>
    </location>
</feature>
<dbReference type="Gene3D" id="2.40.10.10">
    <property type="entry name" value="Trypsin-like serine proteases"/>
    <property type="match status" value="2"/>
</dbReference>
<feature type="region of interest" description="Disordered" evidence="1">
    <location>
        <begin position="34"/>
        <end position="59"/>
    </location>
</feature>
<reference evidence="3" key="2">
    <citation type="submission" date="2021-04" db="EMBL/GenBank/DDBJ databases">
        <authorList>
            <person name="Gilroy R."/>
        </authorList>
    </citation>
    <scope>NUCLEOTIDE SEQUENCE</scope>
    <source>
        <strain evidence="3">1345</strain>
    </source>
</reference>
<dbReference type="PANTHER" id="PTHR43019">
    <property type="entry name" value="SERINE ENDOPROTEASE DEGS"/>
    <property type="match status" value="1"/>
</dbReference>
<dbReference type="SUPFAM" id="SSF50494">
    <property type="entry name" value="Trypsin-like serine proteases"/>
    <property type="match status" value="2"/>
</dbReference>
<comment type="caution">
    <text evidence="3">The sequence shown here is derived from an EMBL/GenBank/DDBJ whole genome shotgun (WGS) entry which is preliminary data.</text>
</comment>
<dbReference type="InterPro" id="IPR001940">
    <property type="entry name" value="Peptidase_S1C"/>
</dbReference>
<reference evidence="3" key="1">
    <citation type="journal article" date="2021" name="PeerJ">
        <title>Extensive microbial diversity within the chicken gut microbiome revealed by metagenomics and culture.</title>
        <authorList>
            <person name="Gilroy R."/>
            <person name="Ravi A."/>
            <person name="Getino M."/>
            <person name="Pursley I."/>
            <person name="Horton D.L."/>
            <person name="Alikhan N.F."/>
            <person name="Baker D."/>
            <person name="Gharbi K."/>
            <person name="Hall N."/>
            <person name="Watson M."/>
            <person name="Adriaenssens E.M."/>
            <person name="Foster-Nyarko E."/>
            <person name="Jarju S."/>
            <person name="Secka A."/>
            <person name="Antonio M."/>
            <person name="Oren A."/>
            <person name="Chaudhuri R.R."/>
            <person name="La Ragione R."/>
            <person name="Hildebrand F."/>
            <person name="Pallen M.J."/>
        </authorList>
    </citation>
    <scope>NUCLEOTIDE SEQUENCE</scope>
    <source>
        <strain evidence="3">1345</strain>
    </source>
</reference>